<dbReference type="SUPFAM" id="SSF56436">
    <property type="entry name" value="C-type lectin-like"/>
    <property type="match status" value="2"/>
</dbReference>
<name>A0A8S4BFJ1_9TELE</name>
<organism evidence="4 5">
    <name type="scientific">Menidia menidia</name>
    <name type="common">Atlantic silverside</name>
    <dbReference type="NCBI Taxonomy" id="238744"/>
    <lineage>
        <taxon>Eukaryota</taxon>
        <taxon>Metazoa</taxon>
        <taxon>Chordata</taxon>
        <taxon>Craniata</taxon>
        <taxon>Vertebrata</taxon>
        <taxon>Euteleostomi</taxon>
        <taxon>Actinopterygii</taxon>
        <taxon>Neopterygii</taxon>
        <taxon>Teleostei</taxon>
        <taxon>Neoteleostei</taxon>
        <taxon>Acanthomorphata</taxon>
        <taxon>Ovalentaria</taxon>
        <taxon>Atherinomorphae</taxon>
        <taxon>Atheriniformes</taxon>
        <taxon>Atherinopsidae</taxon>
        <taxon>Menidiinae</taxon>
        <taxon>Menidia</taxon>
    </lineage>
</organism>
<dbReference type="OrthoDB" id="6369810at2759"/>
<dbReference type="InterPro" id="IPR001304">
    <property type="entry name" value="C-type_lectin-like"/>
</dbReference>
<dbReference type="InterPro" id="IPR016187">
    <property type="entry name" value="CTDL_fold"/>
</dbReference>
<evidence type="ECO:0000313" key="4">
    <source>
        <dbReference type="EMBL" id="CAG5951616.1"/>
    </source>
</evidence>
<reference evidence="4" key="1">
    <citation type="submission" date="2021-05" db="EMBL/GenBank/DDBJ databases">
        <authorList>
            <person name="Tigano A."/>
        </authorList>
    </citation>
    <scope>NUCLEOTIDE SEQUENCE</scope>
</reference>
<sequence length="368" mass="41200">MSELSGEGGDHRPSSGLRPPGKSLIWDLKATRVVLTRQQVSEQTAAAWKANGCHGLHVGAEMYSRAAEIHRSDAGRMETLLLVLTASALGATSPVPRGEYHFIYEPKNWTEARRYCTENHSDLVPVRNQEDVTVLRGMAVLSQMVYPHYSYRAWIGLYNSMTSWSWSMPGLHQNQSGFRNWNQGEPNHALGKVQCAEIYYSGVWNDAPCEWKRSFVCCDVSGPAVSFVYVGLALPWNQAQSHCRGRHTDLAVVRDAAENQRLQRLVPFGQSAWIGLFRYSWQWVDGGKFPFSLWGAADPNGPADDCAAANFQDYGRWETWSCGEEKAFVCYRAPVLKQVVRLRLGGDSSLDLSDPVVLEDVLKEVKQA</sequence>
<dbReference type="PROSITE" id="PS00615">
    <property type="entry name" value="C_TYPE_LECTIN_1"/>
    <property type="match status" value="1"/>
</dbReference>
<dbReference type="EMBL" id="CAJRST010019224">
    <property type="protein sequence ID" value="CAG5951616.1"/>
    <property type="molecule type" value="Genomic_DNA"/>
</dbReference>
<keyword evidence="1" id="KW-1015">Disulfide bond</keyword>
<accession>A0A8S4BFJ1</accession>
<dbReference type="SMART" id="SM00034">
    <property type="entry name" value="CLECT"/>
    <property type="match status" value="2"/>
</dbReference>
<gene>
    <name evidence="4" type="ORF">MMEN_LOCUS14349</name>
</gene>
<evidence type="ECO:0000259" key="3">
    <source>
        <dbReference type="PROSITE" id="PS50041"/>
    </source>
</evidence>
<dbReference type="PROSITE" id="PS50041">
    <property type="entry name" value="C_TYPE_LECTIN_2"/>
    <property type="match status" value="2"/>
</dbReference>
<comment type="caution">
    <text evidence="4">The sequence shown here is derived from an EMBL/GenBank/DDBJ whole genome shotgun (WGS) entry which is preliminary data.</text>
</comment>
<dbReference type="Pfam" id="PF00059">
    <property type="entry name" value="Lectin_C"/>
    <property type="match status" value="2"/>
</dbReference>
<dbReference type="PANTHER" id="PTHR45784">
    <property type="entry name" value="C-TYPE LECTIN DOMAIN FAMILY 20 MEMBER A-RELATED"/>
    <property type="match status" value="1"/>
</dbReference>
<dbReference type="InterPro" id="IPR016186">
    <property type="entry name" value="C-type_lectin-like/link_sf"/>
</dbReference>
<feature type="region of interest" description="Disordered" evidence="2">
    <location>
        <begin position="1"/>
        <end position="22"/>
    </location>
</feature>
<dbReference type="InterPro" id="IPR018378">
    <property type="entry name" value="C-type_lectin_CS"/>
</dbReference>
<evidence type="ECO:0000256" key="2">
    <source>
        <dbReference type="SAM" id="MobiDB-lite"/>
    </source>
</evidence>
<feature type="domain" description="C-type lectin" evidence="3">
    <location>
        <begin position="100"/>
        <end position="218"/>
    </location>
</feature>
<dbReference type="AlphaFoldDB" id="A0A8S4BFJ1"/>
<dbReference type="Gene3D" id="3.10.100.10">
    <property type="entry name" value="Mannose-Binding Protein A, subunit A"/>
    <property type="match status" value="2"/>
</dbReference>
<evidence type="ECO:0000256" key="1">
    <source>
        <dbReference type="ARBA" id="ARBA00023157"/>
    </source>
</evidence>
<dbReference type="Proteomes" id="UP000677803">
    <property type="component" value="Unassembled WGS sequence"/>
</dbReference>
<feature type="domain" description="C-type lectin" evidence="3">
    <location>
        <begin position="236"/>
        <end position="331"/>
    </location>
</feature>
<keyword evidence="5" id="KW-1185">Reference proteome</keyword>
<dbReference type="PANTHER" id="PTHR45784:SF3">
    <property type="entry name" value="C-TYPE LECTIN DOMAIN FAMILY 4 MEMBER K-LIKE-RELATED"/>
    <property type="match status" value="1"/>
</dbReference>
<proteinExistence type="predicted"/>
<evidence type="ECO:0000313" key="5">
    <source>
        <dbReference type="Proteomes" id="UP000677803"/>
    </source>
</evidence>
<protein>
    <submittedName>
        <fullName evidence="4">(Atlantic silverside) hypothetical protein</fullName>
    </submittedName>
</protein>